<organism evidence="2 3">
    <name type="scientific">Streptomyces mimosae</name>
    <dbReference type="NCBI Taxonomy" id="2586635"/>
    <lineage>
        <taxon>Bacteria</taxon>
        <taxon>Bacillati</taxon>
        <taxon>Actinomycetota</taxon>
        <taxon>Actinomycetes</taxon>
        <taxon>Kitasatosporales</taxon>
        <taxon>Streptomycetaceae</taxon>
        <taxon>Streptomyces</taxon>
    </lineage>
</organism>
<accession>A0A5N6AMB0</accession>
<feature type="region of interest" description="Disordered" evidence="1">
    <location>
        <begin position="51"/>
        <end position="74"/>
    </location>
</feature>
<name>A0A5N6AMB0_9ACTN</name>
<evidence type="ECO:0000256" key="1">
    <source>
        <dbReference type="SAM" id="MobiDB-lite"/>
    </source>
</evidence>
<sequence length="240" mass="25110">MGAMNAHLRTVMIAGLATLSLGLAPGQPAASDTLGETQLKEALLDPVDFPEGWASDSEEAAEERGFGVPRPSEGDCRELFDSEAEGTQRAGFAKTQTGPFVTTAATAHDSSGEARAALDAFRAAAERCDTFHTEEGPGENAVTVAYDEEPRGDPEGLGEESAAVRYNRRLDGENAGTPVLVEVVIARVGPQLVRVAQAGREDPDTGSLTAIAERAVAKLTEVARGDTPAPRPDQPGTTRL</sequence>
<protein>
    <submittedName>
        <fullName evidence="2">Uncharacterized protein</fullName>
    </submittedName>
</protein>
<evidence type="ECO:0000313" key="2">
    <source>
        <dbReference type="EMBL" id="KAB8169811.1"/>
    </source>
</evidence>
<dbReference type="AlphaFoldDB" id="A0A5N6AMB0"/>
<proteinExistence type="predicted"/>
<dbReference type="Proteomes" id="UP000314251">
    <property type="component" value="Unassembled WGS sequence"/>
</dbReference>
<gene>
    <name evidence="2" type="ORF">FH607_003590</name>
</gene>
<feature type="region of interest" description="Disordered" evidence="1">
    <location>
        <begin position="220"/>
        <end position="240"/>
    </location>
</feature>
<reference evidence="2" key="1">
    <citation type="submission" date="2019-10" db="EMBL/GenBank/DDBJ databases">
        <title>Nonomuraea sp. nov., isolated from Phyllanthus amarus.</title>
        <authorList>
            <person name="Klykleung N."/>
            <person name="Tanasupawat S."/>
        </authorList>
    </citation>
    <scope>NUCLEOTIDE SEQUENCE [LARGE SCALE GENOMIC DNA]</scope>
    <source>
        <strain evidence="2">3MP-10</strain>
    </source>
</reference>
<keyword evidence="3" id="KW-1185">Reference proteome</keyword>
<evidence type="ECO:0000313" key="3">
    <source>
        <dbReference type="Proteomes" id="UP000314251"/>
    </source>
</evidence>
<dbReference type="OrthoDB" id="4125793at2"/>
<dbReference type="EMBL" id="VDLY02000002">
    <property type="protein sequence ID" value="KAB8169811.1"/>
    <property type="molecule type" value="Genomic_DNA"/>
</dbReference>
<comment type="caution">
    <text evidence="2">The sequence shown here is derived from an EMBL/GenBank/DDBJ whole genome shotgun (WGS) entry which is preliminary data.</text>
</comment>